<feature type="region of interest" description="Disordered" evidence="3">
    <location>
        <begin position="592"/>
        <end position="620"/>
    </location>
</feature>
<dbReference type="PANTHER" id="PTHR45953:SF1">
    <property type="entry name" value="IDURONATE 2-SULFATASE"/>
    <property type="match status" value="1"/>
</dbReference>
<evidence type="ECO:0000256" key="1">
    <source>
        <dbReference type="ARBA" id="ARBA00022723"/>
    </source>
</evidence>
<protein>
    <submittedName>
        <fullName evidence="5">Arylsulfatase A-like enzyme</fullName>
    </submittedName>
</protein>
<dbReference type="Pfam" id="PF00884">
    <property type="entry name" value="Sulfatase"/>
    <property type="match status" value="1"/>
</dbReference>
<dbReference type="GO" id="GO:0005737">
    <property type="term" value="C:cytoplasm"/>
    <property type="evidence" value="ECO:0007669"/>
    <property type="project" value="TreeGrafter"/>
</dbReference>
<dbReference type="PANTHER" id="PTHR45953">
    <property type="entry name" value="IDURONATE 2-SULFATASE"/>
    <property type="match status" value="1"/>
</dbReference>
<gene>
    <name evidence="5" type="ORF">FB558_4093</name>
</gene>
<dbReference type="SUPFAM" id="SSF53649">
    <property type="entry name" value="Alkaline phosphatase-like"/>
    <property type="match status" value="1"/>
</dbReference>
<evidence type="ECO:0000256" key="2">
    <source>
        <dbReference type="ARBA" id="ARBA00022801"/>
    </source>
</evidence>
<keyword evidence="1" id="KW-0479">Metal-binding</keyword>
<dbReference type="Gene3D" id="3.40.720.10">
    <property type="entry name" value="Alkaline Phosphatase, subunit A"/>
    <property type="match status" value="1"/>
</dbReference>
<dbReference type="InterPro" id="IPR017850">
    <property type="entry name" value="Alkaline_phosphatase_core_sf"/>
</dbReference>
<dbReference type="Proteomes" id="UP000315677">
    <property type="component" value="Unassembled WGS sequence"/>
</dbReference>
<keyword evidence="6" id="KW-1185">Reference proteome</keyword>
<dbReference type="CDD" id="cd16148">
    <property type="entry name" value="sulfatase_like"/>
    <property type="match status" value="1"/>
</dbReference>
<feature type="compositionally biased region" description="Low complexity" evidence="3">
    <location>
        <begin position="605"/>
        <end position="620"/>
    </location>
</feature>
<feature type="domain" description="Sulfatase N-terminal" evidence="4">
    <location>
        <begin position="4"/>
        <end position="327"/>
    </location>
</feature>
<comment type="caution">
    <text evidence="5">The sequence shown here is derived from an EMBL/GenBank/DDBJ whole genome shotgun (WGS) entry which is preliminary data.</text>
</comment>
<organism evidence="5 6">
    <name type="scientific">Pseudonocardia kunmingensis</name>
    <dbReference type="NCBI Taxonomy" id="630975"/>
    <lineage>
        <taxon>Bacteria</taxon>
        <taxon>Bacillati</taxon>
        <taxon>Actinomycetota</taxon>
        <taxon>Actinomycetes</taxon>
        <taxon>Pseudonocardiales</taxon>
        <taxon>Pseudonocardiaceae</taxon>
        <taxon>Pseudonocardia</taxon>
    </lineage>
</organism>
<dbReference type="AlphaFoldDB" id="A0A543DQE9"/>
<dbReference type="InterPro" id="IPR000917">
    <property type="entry name" value="Sulfatase_N"/>
</dbReference>
<accession>A0A543DQE9</accession>
<evidence type="ECO:0000313" key="5">
    <source>
        <dbReference type="EMBL" id="TQM11528.1"/>
    </source>
</evidence>
<dbReference type="EMBL" id="VFPA01000002">
    <property type="protein sequence ID" value="TQM11528.1"/>
    <property type="molecule type" value="Genomic_DNA"/>
</dbReference>
<proteinExistence type="predicted"/>
<dbReference type="GO" id="GO:0008484">
    <property type="term" value="F:sulfuric ester hydrolase activity"/>
    <property type="evidence" value="ECO:0007669"/>
    <property type="project" value="TreeGrafter"/>
</dbReference>
<sequence length="620" mass="69014">MRAIVLMFDSLNRHMLPPYGDTFVQAPNFTRLAEKAVTLDNYYAGSMPCMPARREMHTGRYNFLHRSWGPLEPFDDSVPQLLGEAGVHTHLASDHPHYWEDGGGTYHTRYTTWEFFRGQEGDPWKGVVQPGHAARHVHARMKRQDEVNRTYLPTEAEHYQTRTVDAGLHFVQTNVAADDWMLQIELFDPHEPFFSGERFRERYSDDHDGPDFDWPGYQKVTEPAGQVEHARNRYAALVSMCDHSLGRVIDVMDAHDMWDDTMLIVNTDHGFLLGEHGWWAKGVQPWFNELVHLPAFVWDPRTGERGTRRGALAQTIDIAPTLLRFFGLEPTPDMQGRDLAAVLRDSADERHVLHDGALFGVHGGHVNVTDGRHVYMRAPADESNSPIEQYTLMPTHMRSRFGTDELAGWEPAEAFSFTKELRTMRLQGRGQWMNPWRHGTLLYDLEADPAQEHPIADDAAELRMLRLLARLMHDSGAPRSQFERLGIPFEVEPGPEHLLVRVQADRAAATAEPLPPLDTLPAADLISAPLVELLADPRAGDVVGKHAPGLVRTELITVSPAASLYGLARTAAVPAAALRAIAADLAALPAAPPATGDGDDEVLPAEVAAQDEAAAAGRPG</sequence>
<dbReference type="RefSeq" id="WP_142055732.1">
    <property type="nucleotide sequence ID" value="NZ_VFPA01000002.1"/>
</dbReference>
<evidence type="ECO:0000313" key="6">
    <source>
        <dbReference type="Proteomes" id="UP000315677"/>
    </source>
</evidence>
<dbReference type="GO" id="GO:0046872">
    <property type="term" value="F:metal ion binding"/>
    <property type="evidence" value="ECO:0007669"/>
    <property type="project" value="UniProtKB-KW"/>
</dbReference>
<reference evidence="5 6" key="1">
    <citation type="submission" date="2019-06" db="EMBL/GenBank/DDBJ databases">
        <title>Sequencing the genomes of 1000 actinobacteria strains.</title>
        <authorList>
            <person name="Klenk H.-P."/>
        </authorList>
    </citation>
    <scope>NUCLEOTIDE SEQUENCE [LARGE SCALE GENOMIC DNA]</scope>
    <source>
        <strain evidence="5 6">DSM 45301</strain>
    </source>
</reference>
<keyword evidence="2" id="KW-0378">Hydrolase</keyword>
<dbReference type="OrthoDB" id="9777306at2"/>
<evidence type="ECO:0000259" key="4">
    <source>
        <dbReference type="Pfam" id="PF00884"/>
    </source>
</evidence>
<evidence type="ECO:0000256" key="3">
    <source>
        <dbReference type="SAM" id="MobiDB-lite"/>
    </source>
</evidence>
<name>A0A543DQE9_9PSEU</name>